<keyword evidence="1 12" id="KW-0963">Cytoplasm</keyword>
<dbReference type="GO" id="GO:0006260">
    <property type="term" value="P:DNA replication"/>
    <property type="evidence" value="ECO:0007669"/>
    <property type="project" value="UniProtKB-KW"/>
</dbReference>
<feature type="binding site" evidence="12">
    <location>
        <position position="182"/>
    </location>
    <ligand>
        <name>Zn(2+)</name>
        <dbReference type="ChEBI" id="CHEBI:29105"/>
        <label>2</label>
    </ligand>
</feature>
<evidence type="ECO:0000256" key="2">
    <source>
        <dbReference type="ARBA" id="ARBA00022705"/>
    </source>
</evidence>
<evidence type="ECO:0000256" key="11">
    <source>
        <dbReference type="ARBA" id="ARBA00067609"/>
    </source>
</evidence>
<feature type="binding site" evidence="12">
    <location>
        <position position="179"/>
    </location>
    <ligand>
        <name>Zn(2+)</name>
        <dbReference type="ChEBI" id="CHEBI:29105"/>
        <label>2</label>
    </ligand>
</feature>
<name>A0A4Q0U8M8_9BACT</name>
<dbReference type="Pfam" id="PF01556">
    <property type="entry name" value="DnaJ_C"/>
    <property type="match status" value="1"/>
</dbReference>
<dbReference type="PROSITE" id="PS00636">
    <property type="entry name" value="DNAJ_1"/>
    <property type="match status" value="1"/>
</dbReference>
<organism evidence="13 14">
    <name type="scientific">Candidatus Amulumruptor caecigallinarius</name>
    <dbReference type="NCBI Taxonomy" id="2109911"/>
    <lineage>
        <taxon>Bacteria</taxon>
        <taxon>Pseudomonadati</taxon>
        <taxon>Bacteroidota</taxon>
        <taxon>Bacteroidia</taxon>
        <taxon>Bacteroidales</taxon>
        <taxon>Muribaculaceae</taxon>
        <taxon>Candidatus Amulumruptor</taxon>
    </lineage>
</organism>
<dbReference type="GO" id="GO:0005524">
    <property type="term" value="F:ATP binding"/>
    <property type="evidence" value="ECO:0007669"/>
    <property type="project" value="InterPro"/>
</dbReference>
<evidence type="ECO:0000256" key="1">
    <source>
        <dbReference type="ARBA" id="ARBA00022490"/>
    </source>
</evidence>
<dbReference type="NCBIfam" id="TIGR02349">
    <property type="entry name" value="DnaJ_bact"/>
    <property type="match status" value="1"/>
</dbReference>
<keyword evidence="4 12" id="KW-0677">Repeat</keyword>
<protein>
    <recommendedName>
        <fullName evidence="11 12">Chaperone protein DnaJ</fullName>
    </recommendedName>
</protein>
<feature type="binding site" evidence="12">
    <location>
        <position position="222"/>
    </location>
    <ligand>
        <name>Zn(2+)</name>
        <dbReference type="ChEBI" id="CHEBI:29105"/>
        <label>1</label>
    </ligand>
</feature>
<comment type="caution">
    <text evidence="13">The sequence shown here is derived from an EMBL/GenBank/DDBJ whole genome shotgun (WGS) entry which is preliminary data.</text>
</comment>
<dbReference type="AlphaFoldDB" id="A0A4Q0U8M8"/>
<dbReference type="CDD" id="cd06257">
    <property type="entry name" value="DnaJ"/>
    <property type="match status" value="1"/>
</dbReference>
<evidence type="ECO:0000256" key="9">
    <source>
        <dbReference type="ARBA" id="ARBA00053423"/>
    </source>
</evidence>
<reference evidence="13" key="2">
    <citation type="submission" date="2021-09" db="EMBL/GenBank/DDBJ databases">
        <authorList>
            <person name="Gilroy R."/>
        </authorList>
    </citation>
    <scope>NUCLEOTIDE SEQUENCE</scope>
    <source>
        <strain evidence="13">4100</strain>
    </source>
</reference>
<dbReference type="InterPro" id="IPR001305">
    <property type="entry name" value="HSP_DnaJ_Cys-rich_dom"/>
</dbReference>
<dbReference type="InterPro" id="IPR012724">
    <property type="entry name" value="DnaJ"/>
</dbReference>
<dbReference type="PRINTS" id="PR00625">
    <property type="entry name" value="JDOMAIN"/>
</dbReference>
<feature type="repeat" description="CXXCXGXG motif" evidence="12">
    <location>
        <begin position="219"/>
        <end position="226"/>
    </location>
</feature>
<keyword evidence="13" id="KW-0560">Oxidoreductase</keyword>
<feature type="repeat" description="CXXCXGXG motif" evidence="12">
    <location>
        <begin position="205"/>
        <end position="212"/>
    </location>
</feature>
<comment type="similarity">
    <text evidence="10 12">Belongs to the DnaJ family.</text>
</comment>
<dbReference type="Pfam" id="PF00226">
    <property type="entry name" value="DnaJ"/>
    <property type="match status" value="1"/>
</dbReference>
<dbReference type="PROSITE" id="PS51188">
    <property type="entry name" value="ZF_CR"/>
    <property type="match status" value="1"/>
</dbReference>
<evidence type="ECO:0000256" key="6">
    <source>
        <dbReference type="ARBA" id="ARBA00022833"/>
    </source>
</evidence>
<comment type="domain">
    <text evidence="12">The J domain is necessary and sufficient to stimulate DnaK ATPase activity. Zinc center 1 plays an important role in the autonomous, DnaK-independent chaperone activity of DnaJ. Zinc center 2 is essential for interaction with DnaK and for DnaJ activity.</text>
</comment>
<comment type="subunit">
    <text evidence="12">Homodimer.</text>
</comment>
<dbReference type="PANTHER" id="PTHR43096">
    <property type="entry name" value="DNAJ HOMOLOG 1, MITOCHONDRIAL-RELATED"/>
    <property type="match status" value="1"/>
</dbReference>
<feature type="binding site" evidence="12">
    <location>
        <position position="205"/>
    </location>
    <ligand>
        <name>Zn(2+)</name>
        <dbReference type="ChEBI" id="CHEBI:29105"/>
        <label>2</label>
    </ligand>
</feature>
<dbReference type="Gene3D" id="6.20.20.10">
    <property type="match status" value="2"/>
</dbReference>
<dbReference type="GO" id="GO:0031072">
    <property type="term" value="F:heat shock protein binding"/>
    <property type="evidence" value="ECO:0007669"/>
    <property type="project" value="InterPro"/>
</dbReference>
<dbReference type="Pfam" id="PF00684">
    <property type="entry name" value="DnaJ_CXXCXGXG"/>
    <property type="match status" value="1"/>
</dbReference>
<feature type="repeat" description="CXXCXGXG motif" evidence="12">
    <location>
        <begin position="179"/>
        <end position="186"/>
    </location>
</feature>
<sequence length="391" mass="42164">MSNKRDYYEVLGVQKNATADELKKAYRKLALKYHPDRNPGDKEAEEKFKEAAEAYDVLSDADKRARYDQFGHNMGPQGFPGGGGGFSSAGGWSMEDIFSHFGDIFGGSFGGMGGFEGAGGRSRTNRTRMRRGSDLRIKVKLSLEDIAKGVTKTLKIPTLVKCDYCNGTGAKDGKAFSTCSTCNGTGTVITTQRTPFGTMQSETGCPHCHGEGKIITEKCPHCNGEGVVRKEQQITFSIPAGVSDGQVLTVQGKGNAARHGGINGDLLVVIEEIKHPELIRDGNDVIYNLMLDFPTAVLGGSVDVPTITGRARLKIAPGTQPGKVLRLRGKGLPSTEGYGTGDELVNVMVYVPENLTSDEKAAFEKLQGSPNMKASQSTKERIFSKLRHVFD</sequence>
<keyword evidence="7 12" id="KW-0346">Stress response</keyword>
<evidence type="ECO:0000256" key="8">
    <source>
        <dbReference type="ARBA" id="ARBA00023186"/>
    </source>
</evidence>
<dbReference type="EMBL" id="DYXT01000010">
    <property type="protein sequence ID" value="HJE38379.1"/>
    <property type="molecule type" value="Genomic_DNA"/>
</dbReference>
<dbReference type="SUPFAM" id="SSF57938">
    <property type="entry name" value="DnaJ/Hsp40 cysteine-rich domain"/>
    <property type="match status" value="1"/>
</dbReference>
<evidence type="ECO:0000256" key="5">
    <source>
        <dbReference type="ARBA" id="ARBA00022771"/>
    </source>
</evidence>
<gene>
    <name evidence="12 13" type="primary">dnaJ</name>
    <name evidence="13" type="ORF">K8V47_01255</name>
</gene>
<accession>A0A4Q0U8M8</accession>
<keyword evidence="3 12" id="KW-0479">Metal-binding</keyword>
<dbReference type="InterPro" id="IPR036410">
    <property type="entry name" value="HSP_DnaJ_Cys-rich_dom_sf"/>
</dbReference>
<dbReference type="SMART" id="SM00271">
    <property type="entry name" value="DnaJ"/>
    <property type="match status" value="1"/>
</dbReference>
<dbReference type="PANTHER" id="PTHR43096:SF48">
    <property type="entry name" value="CHAPERONE PROTEIN DNAJ"/>
    <property type="match status" value="1"/>
</dbReference>
<dbReference type="GO" id="GO:0016491">
    <property type="term" value="F:oxidoreductase activity"/>
    <property type="evidence" value="ECO:0007669"/>
    <property type="project" value="UniProtKB-KW"/>
</dbReference>
<feature type="binding site" evidence="12">
    <location>
        <position position="219"/>
    </location>
    <ligand>
        <name>Zn(2+)</name>
        <dbReference type="ChEBI" id="CHEBI:29105"/>
        <label>1</label>
    </ligand>
</feature>
<keyword evidence="2 12" id="KW-0235">DNA replication</keyword>
<comment type="function">
    <text evidence="9 12">Participates actively in the response to hyperosmotic and heat shock by preventing the aggregation of stress-denatured proteins and by disaggregating proteins, also in an autonomous, DnaK-independent fashion. Unfolded proteins bind initially to DnaJ; upon interaction with the DnaJ-bound protein, DnaK hydrolyzes its bound ATP, resulting in the formation of a stable complex. GrpE releases ADP from DnaK; ATP binding to DnaK triggers the release of the substrate protein, thus completing the reaction cycle. Several rounds of ATP-dependent interactions between DnaJ, DnaK and GrpE are required for fully efficient folding. Also involved, together with DnaK and GrpE, in the DNA replication of plasmids through activation of initiation proteins.</text>
</comment>
<dbReference type="FunFam" id="2.60.260.20:FF:000005">
    <property type="entry name" value="Chaperone protein dnaJ 1, mitochondrial"/>
    <property type="match status" value="1"/>
</dbReference>
<dbReference type="GO" id="GO:0008270">
    <property type="term" value="F:zinc ion binding"/>
    <property type="evidence" value="ECO:0007669"/>
    <property type="project" value="UniProtKB-UniRule"/>
</dbReference>
<dbReference type="InterPro" id="IPR001623">
    <property type="entry name" value="DnaJ_domain"/>
</dbReference>
<dbReference type="SUPFAM" id="SSF49493">
    <property type="entry name" value="HSP40/DnaJ peptide-binding domain"/>
    <property type="match status" value="2"/>
</dbReference>
<dbReference type="GO" id="GO:0005737">
    <property type="term" value="C:cytoplasm"/>
    <property type="evidence" value="ECO:0007669"/>
    <property type="project" value="UniProtKB-SubCell"/>
</dbReference>
<comment type="subcellular location">
    <subcellularLocation>
        <location evidence="12">Cytoplasm</location>
    </subcellularLocation>
</comment>
<keyword evidence="5 12" id="KW-0863">Zinc-finger</keyword>
<dbReference type="Proteomes" id="UP000711407">
    <property type="component" value="Unassembled WGS sequence"/>
</dbReference>
<dbReference type="Gene3D" id="2.60.260.20">
    <property type="entry name" value="Urease metallochaperone UreE, N-terminal domain"/>
    <property type="match status" value="2"/>
</dbReference>
<dbReference type="GO" id="GO:0042026">
    <property type="term" value="P:protein refolding"/>
    <property type="evidence" value="ECO:0007669"/>
    <property type="project" value="TreeGrafter"/>
</dbReference>
<dbReference type="HAMAP" id="MF_01152">
    <property type="entry name" value="DnaJ"/>
    <property type="match status" value="1"/>
</dbReference>
<feature type="binding site" evidence="12">
    <location>
        <position position="162"/>
    </location>
    <ligand>
        <name>Zn(2+)</name>
        <dbReference type="ChEBI" id="CHEBI:29105"/>
        <label>1</label>
    </ligand>
</feature>
<dbReference type="InterPro" id="IPR036869">
    <property type="entry name" value="J_dom_sf"/>
</dbReference>
<reference evidence="13" key="1">
    <citation type="journal article" date="2021" name="PeerJ">
        <title>Extensive microbial diversity within the chicken gut microbiome revealed by metagenomics and culture.</title>
        <authorList>
            <person name="Gilroy R."/>
            <person name="Ravi A."/>
            <person name="Getino M."/>
            <person name="Pursley I."/>
            <person name="Horton D.L."/>
            <person name="Alikhan N.F."/>
            <person name="Baker D."/>
            <person name="Gharbi K."/>
            <person name="Hall N."/>
            <person name="Watson M."/>
            <person name="Adriaenssens E.M."/>
            <person name="Foster-Nyarko E."/>
            <person name="Jarju S."/>
            <person name="Secka A."/>
            <person name="Antonio M."/>
            <person name="Oren A."/>
            <person name="Chaudhuri R.R."/>
            <person name="La Ragione R."/>
            <person name="Hildebrand F."/>
            <person name="Pallen M.J."/>
        </authorList>
    </citation>
    <scope>NUCLEOTIDE SEQUENCE</scope>
    <source>
        <strain evidence="13">4100</strain>
    </source>
</reference>
<dbReference type="InterPro" id="IPR018253">
    <property type="entry name" value="DnaJ_domain_CS"/>
</dbReference>
<feature type="binding site" evidence="12">
    <location>
        <position position="165"/>
    </location>
    <ligand>
        <name>Zn(2+)</name>
        <dbReference type="ChEBI" id="CHEBI:29105"/>
        <label>1</label>
    </ligand>
</feature>
<dbReference type="CDD" id="cd10719">
    <property type="entry name" value="DnaJ_zf"/>
    <property type="match status" value="1"/>
</dbReference>
<evidence type="ECO:0000256" key="12">
    <source>
        <dbReference type="HAMAP-Rule" id="MF_01152"/>
    </source>
</evidence>
<feature type="repeat" description="CXXCXGXG motif" evidence="12">
    <location>
        <begin position="162"/>
        <end position="169"/>
    </location>
</feature>
<evidence type="ECO:0000313" key="13">
    <source>
        <dbReference type="EMBL" id="HJE38379.1"/>
    </source>
</evidence>
<dbReference type="PROSITE" id="PS50076">
    <property type="entry name" value="DNAJ_2"/>
    <property type="match status" value="1"/>
</dbReference>
<dbReference type="FunFam" id="1.10.287.110:FF:000034">
    <property type="entry name" value="Chaperone protein DnaJ"/>
    <property type="match status" value="1"/>
</dbReference>
<dbReference type="InterPro" id="IPR008971">
    <property type="entry name" value="HSP40/DnaJ_pept-bd"/>
</dbReference>
<comment type="cofactor">
    <cofactor evidence="12">
        <name>Zn(2+)</name>
        <dbReference type="ChEBI" id="CHEBI:29105"/>
    </cofactor>
    <text evidence="12">Binds 2 Zn(2+) ions per monomer.</text>
</comment>
<dbReference type="InterPro" id="IPR002939">
    <property type="entry name" value="DnaJ_C"/>
</dbReference>
<dbReference type="SUPFAM" id="SSF46565">
    <property type="entry name" value="Chaperone J-domain"/>
    <property type="match status" value="1"/>
</dbReference>
<dbReference type="NCBIfam" id="NF008035">
    <property type="entry name" value="PRK10767.1"/>
    <property type="match status" value="1"/>
</dbReference>
<dbReference type="GO" id="GO:0051082">
    <property type="term" value="F:unfolded protein binding"/>
    <property type="evidence" value="ECO:0007669"/>
    <property type="project" value="UniProtKB-UniRule"/>
</dbReference>
<dbReference type="FunFam" id="2.10.230.10:FF:000002">
    <property type="entry name" value="Molecular chaperone DnaJ"/>
    <property type="match status" value="1"/>
</dbReference>
<evidence type="ECO:0000256" key="3">
    <source>
        <dbReference type="ARBA" id="ARBA00022723"/>
    </source>
</evidence>
<feature type="binding site" evidence="12">
    <location>
        <position position="208"/>
    </location>
    <ligand>
        <name>Zn(2+)</name>
        <dbReference type="ChEBI" id="CHEBI:29105"/>
        <label>2</label>
    </ligand>
</feature>
<dbReference type="CDD" id="cd10747">
    <property type="entry name" value="DnaJ_C"/>
    <property type="match status" value="1"/>
</dbReference>
<keyword evidence="8 12" id="KW-0143">Chaperone</keyword>
<evidence type="ECO:0000256" key="10">
    <source>
        <dbReference type="ARBA" id="ARBA00061004"/>
    </source>
</evidence>
<evidence type="ECO:0000313" key="14">
    <source>
        <dbReference type="Proteomes" id="UP000711407"/>
    </source>
</evidence>
<dbReference type="GO" id="GO:0009408">
    <property type="term" value="P:response to heat"/>
    <property type="evidence" value="ECO:0007669"/>
    <property type="project" value="InterPro"/>
</dbReference>
<keyword evidence="6 12" id="KW-0862">Zinc</keyword>
<evidence type="ECO:0000256" key="4">
    <source>
        <dbReference type="ARBA" id="ARBA00022737"/>
    </source>
</evidence>
<dbReference type="Gene3D" id="1.10.287.110">
    <property type="entry name" value="DnaJ domain"/>
    <property type="match status" value="1"/>
</dbReference>
<proteinExistence type="inferred from homology"/>
<evidence type="ECO:0000256" key="7">
    <source>
        <dbReference type="ARBA" id="ARBA00023016"/>
    </source>
</evidence>